<dbReference type="Proteomes" id="UP000255163">
    <property type="component" value="Unassembled WGS sequence"/>
</dbReference>
<proteinExistence type="predicted"/>
<evidence type="ECO:0000313" key="2">
    <source>
        <dbReference type="Proteomes" id="UP000255163"/>
    </source>
</evidence>
<sequence length="97" mass="11110">MSEEKKGQQYLAALHQAFPGVVLEESWQTKDQITVTIKVNYLPEVVEFLYYQQGGWLSVLFGNDERQLCGNYAVLLRNVDGAGRKVLAHRARRSRPE</sequence>
<protein>
    <submittedName>
        <fullName evidence="1">Hydrogenase 3 large subunit</fullName>
    </submittedName>
</protein>
<evidence type="ECO:0000313" key="1">
    <source>
        <dbReference type="EMBL" id="STD21968.1"/>
    </source>
</evidence>
<dbReference type="InterPro" id="IPR037232">
    <property type="entry name" value="NADH_quin_OxRdtase_su_C/D-like"/>
</dbReference>
<dbReference type="AlphaFoldDB" id="A0A376FAN3"/>
<accession>A0A376FAN3</accession>
<dbReference type="EMBL" id="UFYI01000007">
    <property type="protein sequence ID" value="STD21968.1"/>
    <property type="molecule type" value="Genomic_DNA"/>
</dbReference>
<dbReference type="SUPFAM" id="SSF143243">
    <property type="entry name" value="Nqo5-like"/>
    <property type="match status" value="1"/>
</dbReference>
<organism evidence="1 2">
    <name type="scientific">Enterobacter asburiae</name>
    <dbReference type="NCBI Taxonomy" id="61645"/>
    <lineage>
        <taxon>Bacteria</taxon>
        <taxon>Pseudomonadati</taxon>
        <taxon>Pseudomonadota</taxon>
        <taxon>Gammaproteobacteria</taxon>
        <taxon>Enterobacterales</taxon>
        <taxon>Enterobacteriaceae</taxon>
        <taxon>Enterobacter</taxon>
        <taxon>Enterobacter cloacae complex</taxon>
    </lineage>
</organism>
<gene>
    <name evidence="1" type="primary">hycE_2</name>
    <name evidence="1" type="ORF">NCTC12123_03037</name>
</gene>
<name>A0A376FAN3_ENTAS</name>
<reference evidence="1 2" key="1">
    <citation type="submission" date="2018-06" db="EMBL/GenBank/DDBJ databases">
        <authorList>
            <consortium name="Pathogen Informatics"/>
            <person name="Doyle S."/>
        </authorList>
    </citation>
    <scope>NUCLEOTIDE SEQUENCE [LARGE SCALE GENOMIC DNA]</scope>
    <source>
        <strain evidence="1 2">NCTC12123</strain>
    </source>
</reference>